<comment type="caution">
    <text evidence="1">The sequence shown here is derived from an EMBL/GenBank/DDBJ whole genome shotgun (WGS) entry which is preliminary data.</text>
</comment>
<gene>
    <name evidence="1" type="ORF">PV327_011329</name>
</gene>
<evidence type="ECO:0000313" key="2">
    <source>
        <dbReference type="Proteomes" id="UP001168972"/>
    </source>
</evidence>
<reference evidence="1" key="2">
    <citation type="submission" date="2023-03" db="EMBL/GenBank/DDBJ databases">
        <authorList>
            <person name="Inwood S.N."/>
            <person name="Skelly J.G."/>
            <person name="Guhlin J."/>
            <person name="Harrop T.W.R."/>
            <person name="Goldson S.G."/>
            <person name="Dearden P.K."/>
        </authorList>
    </citation>
    <scope>NUCLEOTIDE SEQUENCE</scope>
    <source>
        <strain evidence="1">Lincoln</strain>
        <tissue evidence="1">Whole body</tissue>
    </source>
</reference>
<evidence type="ECO:0008006" key="3">
    <source>
        <dbReference type="Google" id="ProtNLM"/>
    </source>
</evidence>
<organism evidence="1 2">
    <name type="scientific">Microctonus hyperodae</name>
    <name type="common">Parasitoid wasp</name>
    <dbReference type="NCBI Taxonomy" id="165561"/>
    <lineage>
        <taxon>Eukaryota</taxon>
        <taxon>Metazoa</taxon>
        <taxon>Ecdysozoa</taxon>
        <taxon>Arthropoda</taxon>
        <taxon>Hexapoda</taxon>
        <taxon>Insecta</taxon>
        <taxon>Pterygota</taxon>
        <taxon>Neoptera</taxon>
        <taxon>Endopterygota</taxon>
        <taxon>Hymenoptera</taxon>
        <taxon>Apocrita</taxon>
        <taxon>Ichneumonoidea</taxon>
        <taxon>Braconidae</taxon>
        <taxon>Euphorinae</taxon>
        <taxon>Microctonus</taxon>
    </lineage>
</organism>
<dbReference type="InterPro" id="IPR012337">
    <property type="entry name" value="RNaseH-like_sf"/>
</dbReference>
<dbReference type="Proteomes" id="UP001168972">
    <property type="component" value="Unassembled WGS sequence"/>
</dbReference>
<proteinExistence type="predicted"/>
<dbReference type="AlphaFoldDB" id="A0AA39C3L3"/>
<dbReference type="SUPFAM" id="SSF53098">
    <property type="entry name" value="Ribonuclease H-like"/>
    <property type="match status" value="1"/>
</dbReference>
<accession>A0AA39C3L3</accession>
<dbReference type="GO" id="GO:0003676">
    <property type="term" value="F:nucleic acid binding"/>
    <property type="evidence" value="ECO:0007669"/>
    <property type="project" value="InterPro"/>
</dbReference>
<dbReference type="InterPro" id="IPR036397">
    <property type="entry name" value="RNaseH_sf"/>
</dbReference>
<keyword evidence="2" id="KW-1185">Reference proteome</keyword>
<feature type="non-terminal residue" evidence="1">
    <location>
        <position position="1"/>
    </location>
</feature>
<reference evidence="1" key="1">
    <citation type="journal article" date="2023" name="bioRxiv">
        <title>Scaffold-level genome assemblies of two parasitoid biocontrol wasps reveal the parthenogenesis mechanism and an associated novel virus.</title>
        <authorList>
            <person name="Inwood S."/>
            <person name="Skelly J."/>
            <person name="Guhlin J."/>
            <person name="Harrop T."/>
            <person name="Goldson S."/>
            <person name="Dearden P."/>
        </authorList>
    </citation>
    <scope>NUCLEOTIDE SEQUENCE</scope>
    <source>
        <strain evidence="1">Lincoln</strain>
        <tissue evidence="1">Whole body</tissue>
    </source>
</reference>
<name>A0AA39C3L3_MICHY</name>
<dbReference type="Gene3D" id="3.30.420.10">
    <property type="entry name" value="Ribonuclease H-like superfamily/Ribonuclease H"/>
    <property type="match status" value="1"/>
</dbReference>
<dbReference type="EMBL" id="JAQQBR010002199">
    <property type="protein sequence ID" value="KAK0157227.1"/>
    <property type="molecule type" value="Genomic_DNA"/>
</dbReference>
<sequence>MGPNQNWEEWERTLGVVVPRLSRAALNSLLAVATTSRMVRDYRGMLEQLAIYNCVKLVWVPSHCVIQGNARADGLARRGASDAGTLPVRPTPVSEGFVNGLIAEKLHRRFSNMWLEAK</sequence>
<protein>
    <recommendedName>
        <fullName evidence="3">RNase H type-1 domain-containing protein</fullName>
    </recommendedName>
</protein>
<evidence type="ECO:0000313" key="1">
    <source>
        <dbReference type="EMBL" id="KAK0157227.1"/>
    </source>
</evidence>